<organism evidence="1 2">
    <name type="scientific">Vagococcus allomyrinae</name>
    <dbReference type="NCBI Taxonomy" id="2794353"/>
    <lineage>
        <taxon>Bacteria</taxon>
        <taxon>Bacillati</taxon>
        <taxon>Bacillota</taxon>
        <taxon>Bacilli</taxon>
        <taxon>Lactobacillales</taxon>
        <taxon>Enterococcaceae</taxon>
        <taxon>Vagococcus</taxon>
    </lineage>
</organism>
<evidence type="ECO:0000313" key="1">
    <source>
        <dbReference type="EMBL" id="MBP1042151.1"/>
    </source>
</evidence>
<accession>A0A940P9K4</accession>
<dbReference type="Proteomes" id="UP000674938">
    <property type="component" value="Unassembled WGS sequence"/>
</dbReference>
<evidence type="ECO:0000313" key="2">
    <source>
        <dbReference type="Proteomes" id="UP000674938"/>
    </source>
</evidence>
<proteinExistence type="predicted"/>
<dbReference type="InterPro" id="IPR034660">
    <property type="entry name" value="DinB/YfiT-like"/>
</dbReference>
<keyword evidence="2" id="KW-1185">Reference proteome</keyword>
<dbReference type="RefSeq" id="WP_209529082.1">
    <property type="nucleotide sequence ID" value="NZ_JAEEGA010000009.1"/>
</dbReference>
<dbReference type="AlphaFoldDB" id="A0A940P9K4"/>
<name>A0A940P9K4_9ENTE</name>
<dbReference type="Gene3D" id="1.20.120.450">
    <property type="entry name" value="dinb family like domain"/>
    <property type="match status" value="1"/>
</dbReference>
<dbReference type="PIRSF" id="PIRSF031551">
    <property type="entry name" value="DUF1706"/>
    <property type="match status" value="1"/>
</dbReference>
<protein>
    <submittedName>
        <fullName evidence="1">ClbS/DfsB family four-helix bundle protein</fullName>
    </submittedName>
</protein>
<comment type="caution">
    <text evidence="1">The sequence shown here is derived from an EMBL/GenBank/DDBJ whole genome shotgun (WGS) entry which is preliminary data.</text>
</comment>
<sequence>MARARTKKELVSQGEETFNELMALIESIPKEQIDDLFQFEDVKETAAHWKRDKNVKDVLIHLYEWHRLLLNWVEANQNGIETPFLQEGYNWRTYGEMNNEFVKQHLTTSFDEAFNSLKESHSQVMRLALNFSEEELFSKKVFKWVGGSTLGGYFVSSTSSHYLWAIKKIKQHQKSL</sequence>
<gene>
    <name evidence="1" type="ORF">I6N95_14115</name>
</gene>
<dbReference type="EMBL" id="JAEEGA010000009">
    <property type="protein sequence ID" value="MBP1042151.1"/>
    <property type="molecule type" value="Genomic_DNA"/>
</dbReference>
<dbReference type="PANTHER" id="PTHR40658:SF4">
    <property type="entry name" value="HYPOTHETICAL CYTOSOLIC PROTEIN"/>
    <property type="match status" value="1"/>
</dbReference>
<dbReference type="Pfam" id="PF08020">
    <property type="entry name" value="DUF1706"/>
    <property type="match status" value="1"/>
</dbReference>
<reference evidence="1" key="1">
    <citation type="submission" date="2020-12" db="EMBL/GenBank/DDBJ databases">
        <title>Vagococcus allomyrinae sp. nov. and Enterococcus lavae sp. nov., isolated from the larvae of Allomyrina dichotoma.</title>
        <authorList>
            <person name="Lee S.D."/>
        </authorList>
    </citation>
    <scope>NUCLEOTIDE SEQUENCE</scope>
    <source>
        <strain evidence="1">BWB3-3</strain>
    </source>
</reference>
<dbReference type="InterPro" id="IPR012550">
    <property type="entry name" value="DUF1706"/>
</dbReference>
<dbReference type="PANTHER" id="PTHR40658">
    <property type="match status" value="1"/>
</dbReference>